<evidence type="ECO:0000256" key="6">
    <source>
        <dbReference type="SAM" id="Phobius"/>
    </source>
</evidence>
<feature type="transmembrane region" description="Helical" evidence="6">
    <location>
        <begin position="398"/>
        <end position="428"/>
    </location>
</feature>
<feature type="transmembrane region" description="Helical" evidence="6">
    <location>
        <begin position="193"/>
        <end position="211"/>
    </location>
</feature>
<feature type="transmembrane region" description="Helical" evidence="6">
    <location>
        <begin position="348"/>
        <end position="378"/>
    </location>
</feature>
<feature type="transmembrane region" description="Helical" evidence="6">
    <location>
        <begin position="147"/>
        <end position="173"/>
    </location>
</feature>
<dbReference type="GO" id="GO:0055085">
    <property type="term" value="P:transmembrane transport"/>
    <property type="evidence" value="ECO:0007669"/>
    <property type="project" value="InterPro"/>
</dbReference>
<comment type="subcellular location">
    <subcellularLocation>
        <location evidence="1">Membrane</location>
        <topology evidence="1">Multi-pass membrane protein</topology>
    </subcellularLocation>
</comment>
<dbReference type="InterPro" id="IPR011547">
    <property type="entry name" value="SLC26A/SulP_dom"/>
</dbReference>
<keyword evidence="3 6" id="KW-1133">Transmembrane helix</keyword>
<dbReference type="PROSITE" id="PS50801">
    <property type="entry name" value="STAS"/>
    <property type="match status" value="1"/>
</dbReference>
<keyword evidence="9" id="KW-1185">Reference proteome</keyword>
<gene>
    <name evidence="8" type="ORF">FKG95_00610</name>
</gene>
<dbReference type="Gene3D" id="3.30.750.24">
    <property type="entry name" value="STAS domain"/>
    <property type="match status" value="1"/>
</dbReference>
<sequence length="662" mass="70645">MWLPERDRRVSFSGTFLGKLLPCLTWLPTVDRTTLRADLFAGFTNATIVLPQAIAFATIAGLPPEFGIYTAMITPIVAAIFGSSMVMISGPTTAISAVVFNALYLKHDPGSPEFIESALILTLLVGAFQLALGLAKLGRLVTFVSHSVLVGFTAAAAILIGISQMGDVLGVVVTRGGTVVERAYNLFLSVDVVNWRSIVIAGFTLALVVVFRHISERLPGFMLAMVGGGLLAWLLDARDHGVAMVGELPSITPSFYMPDITLESAGALSESAFAIALIALLEAVSIGRAFATRTHTRFDANQEIIGQGMSNFVGGMFQAYPGSGSFTRSGVNYEAGAKTPLSAIISSILLGGMLFFIAPLISLTPLPAMAGIILYVAWKLIDRKEIRHILRSSRSDSAVVIATLLAGLFVRLEFAIYVGVILSLLIFLSKSARPKLAISSPDPSSTRRSFRNVIAHSLVECPEIVFARIDGAVYFGSVETIEAEFRKLERDHPGQQHLVLVLKGVGEIDLAAADMIVEEHLRRRARGGALYIVARYPPMLKRLRKLRVMETIGAENVFESKGTAIEQLVSRLDDDTCRNCSARVFLECAGRPGAPELEPSVAQEAEAKVMEALAAARETESDPAAASEEGTAQVDGDAATPARSESGGAGGAKRPSAAARDV</sequence>
<dbReference type="Proteomes" id="UP000315252">
    <property type="component" value="Unassembled WGS sequence"/>
</dbReference>
<comment type="caution">
    <text evidence="8">The sequence shown here is derived from an EMBL/GenBank/DDBJ whole genome shotgun (WGS) entry which is preliminary data.</text>
</comment>
<reference evidence="8 9" key="1">
    <citation type="submission" date="2019-06" db="EMBL/GenBank/DDBJ databases">
        <title>Whole genome sequence for Rhodospirillaceae sp. R148.</title>
        <authorList>
            <person name="Wang G."/>
        </authorList>
    </citation>
    <scope>NUCLEOTIDE SEQUENCE [LARGE SCALE GENOMIC DNA]</scope>
    <source>
        <strain evidence="8 9">R148</strain>
    </source>
</reference>
<evidence type="ECO:0000256" key="1">
    <source>
        <dbReference type="ARBA" id="ARBA00004141"/>
    </source>
</evidence>
<evidence type="ECO:0000313" key="9">
    <source>
        <dbReference type="Proteomes" id="UP000315252"/>
    </source>
</evidence>
<dbReference type="OrthoDB" id="9769739at2"/>
<dbReference type="InterPro" id="IPR001902">
    <property type="entry name" value="SLC26A/SulP_fam"/>
</dbReference>
<keyword evidence="4 6" id="KW-0472">Membrane</keyword>
<evidence type="ECO:0000256" key="2">
    <source>
        <dbReference type="ARBA" id="ARBA00022692"/>
    </source>
</evidence>
<dbReference type="AlphaFoldDB" id="A0A545U0Y7"/>
<dbReference type="EMBL" id="VHSH01000001">
    <property type="protein sequence ID" value="TQV83137.1"/>
    <property type="molecule type" value="Genomic_DNA"/>
</dbReference>
<proteinExistence type="predicted"/>
<evidence type="ECO:0000259" key="7">
    <source>
        <dbReference type="PROSITE" id="PS50801"/>
    </source>
</evidence>
<dbReference type="InterPro" id="IPR002645">
    <property type="entry name" value="STAS_dom"/>
</dbReference>
<dbReference type="GO" id="GO:0016020">
    <property type="term" value="C:membrane"/>
    <property type="evidence" value="ECO:0007669"/>
    <property type="project" value="UniProtKB-SubCell"/>
</dbReference>
<evidence type="ECO:0000256" key="3">
    <source>
        <dbReference type="ARBA" id="ARBA00022989"/>
    </source>
</evidence>
<evidence type="ECO:0000256" key="4">
    <source>
        <dbReference type="ARBA" id="ARBA00023136"/>
    </source>
</evidence>
<dbReference type="SUPFAM" id="SSF52091">
    <property type="entry name" value="SpoIIaa-like"/>
    <property type="match status" value="1"/>
</dbReference>
<feature type="transmembrane region" description="Helical" evidence="6">
    <location>
        <begin position="272"/>
        <end position="291"/>
    </location>
</feature>
<name>A0A545U0Y7_9PROT</name>
<feature type="transmembrane region" description="Helical" evidence="6">
    <location>
        <begin position="117"/>
        <end position="135"/>
    </location>
</feature>
<dbReference type="PANTHER" id="PTHR11814">
    <property type="entry name" value="SULFATE TRANSPORTER"/>
    <property type="match status" value="1"/>
</dbReference>
<accession>A0A545U0Y7</accession>
<keyword evidence="2 6" id="KW-0812">Transmembrane</keyword>
<feature type="domain" description="STAS" evidence="7">
    <location>
        <begin position="462"/>
        <end position="568"/>
    </location>
</feature>
<evidence type="ECO:0000256" key="5">
    <source>
        <dbReference type="SAM" id="MobiDB-lite"/>
    </source>
</evidence>
<feature type="region of interest" description="Disordered" evidence="5">
    <location>
        <begin position="613"/>
        <end position="662"/>
    </location>
</feature>
<feature type="transmembrane region" description="Helical" evidence="6">
    <location>
        <begin position="218"/>
        <end position="235"/>
    </location>
</feature>
<organism evidence="8 9">
    <name type="scientific">Denitrobaculum tricleocarpae</name>
    <dbReference type="NCBI Taxonomy" id="2591009"/>
    <lineage>
        <taxon>Bacteria</taxon>
        <taxon>Pseudomonadati</taxon>
        <taxon>Pseudomonadota</taxon>
        <taxon>Alphaproteobacteria</taxon>
        <taxon>Rhodospirillales</taxon>
        <taxon>Rhodospirillaceae</taxon>
        <taxon>Denitrobaculum</taxon>
    </lineage>
</organism>
<dbReference type="Pfam" id="PF01740">
    <property type="entry name" value="STAS"/>
    <property type="match status" value="1"/>
</dbReference>
<dbReference type="CDD" id="cd07042">
    <property type="entry name" value="STAS_SulP_like_sulfate_transporter"/>
    <property type="match status" value="1"/>
</dbReference>
<evidence type="ECO:0000313" key="8">
    <source>
        <dbReference type="EMBL" id="TQV83137.1"/>
    </source>
</evidence>
<protein>
    <submittedName>
        <fullName evidence="8">SulP family inorganic anion transporter</fullName>
    </submittedName>
</protein>
<dbReference type="InterPro" id="IPR036513">
    <property type="entry name" value="STAS_dom_sf"/>
</dbReference>
<feature type="transmembrane region" description="Helical" evidence="6">
    <location>
        <begin position="76"/>
        <end position="105"/>
    </location>
</feature>
<dbReference type="Pfam" id="PF00916">
    <property type="entry name" value="Sulfate_transp"/>
    <property type="match status" value="1"/>
</dbReference>